<dbReference type="PANTHER" id="PTHR12835:SF5">
    <property type="entry name" value="BIOTIN--PROTEIN LIGASE"/>
    <property type="match status" value="1"/>
</dbReference>
<proteinExistence type="predicted"/>
<dbReference type="Pfam" id="PF03099">
    <property type="entry name" value="BPL_LplA_LipB"/>
    <property type="match status" value="1"/>
</dbReference>
<evidence type="ECO:0000256" key="1">
    <source>
        <dbReference type="ARBA" id="ARBA00022598"/>
    </source>
</evidence>
<feature type="region of interest" description="Disordered" evidence="2">
    <location>
        <begin position="19"/>
        <end position="49"/>
    </location>
</feature>
<keyword evidence="1" id="KW-0436">Ligase</keyword>
<dbReference type="SUPFAM" id="SSF50037">
    <property type="entry name" value="C-terminal domain of transcriptional repressors"/>
    <property type="match status" value="1"/>
</dbReference>
<sequence length="237" mass="24527">MQLGRPHLHLQSIGSTNQRARELAAAGAPHGTLVTADHQTAGRGRQGRDWVAPPGSSALISVVLRDPPALLPLIAAVAVAESCGPQAQIKWPNDILIEDSQGRLGKVAGILCEGRPQEGWGVVGIGINVALDLDAAPEEIRTTAATLALEPSARRLIVAQTVAALGAALLLPPDLILERWRQRDALAGSQVSWQTAGGLQHGTAIGVGGDGALRVESSDGEELELDGGEVHLEPAGD</sequence>
<protein>
    <submittedName>
        <fullName evidence="4">Unannotated protein</fullName>
    </submittedName>
</protein>
<dbReference type="InterPro" id="IPR008988">
    <property type="entry name" value="Transcriptional_repressor_C"/>
</dbReference>
<dbReference type="PROSITE" id="PS51733">
    <property type="entry name" value="BPL_LPL_CATALYTIC"/>
    <property type="match status" value="1"/>
</dbReference>
<name>A0A6J5Z093_9ZZZZ</name>
<feature type="compositionally biased region" description="Basic and acidic residues" evidence="2">
    <location>
        <begin position="228"/>
        <end position="237"/>
    </location>
</feature>
<dbReference type="SUPFAM" id="SSF55681">
    <property type="entry name" value="Class II aaRS and biotin synthetases"/>
    <property type="match status" value="1"/>
</dbReference>
<dbReference type="InterPro" id="IPR004143">
    <property type="entry name" value="BPL_LPL_catalytic"/>
</dbReference>
<dbReference type="CDD" id="cd16442">
    <property type="entry name" value="BPL"/>
    <property type="match status" value="1"/>
</dbReference>
<dbReference type="Gene3D" id="3.30.930.10">
    <property type="entry name" value="Bira Bifunctional Protein, Domain 2"/>
    <property type="match status" value="1"/>
</dbReference>
<dbReference type="GO" id="GO:0005737">
    <property type="term" value="C:cytoplasm"/>
    <property type="evidence" value="ECO:0007669"/>
    <property type="project" value="TreeGrafter"/>
</dbReference>
<dbReference type="InterPro" id="IPR045864">
    <property type="entry name" value="aa-tRNA-synth_II/BPL/LPL"/>
</dbReference>
<dbReference type="InterPro" id="IPR004408">
    <property type="entry name" value="Biotin_CoA_COase_ligase"/>
</dbReference>
<reference evidence="4" key="1">
    <citation type="submission" date="2020-05" db="EMBL/GenBank/DDBJ databases">
        <authorList>
            <person name="Chiriac C."/>
            <person name="Salcher M."/>
            <person name="Ghai R."/>
            <person name="Kavagutti S V."/>
        </authorList>
    </citation>
    <scope>NUCLEOTIDE SEQUENCE</scope>
</reference>
<feature type="region of interest" description="Disordered" evidence="2">
    <location>
        <begin position="218"/>
        <end position="237"/>
    </location>
</feature>
<evidence type="ECO:0000259" key="3">
    <source>
        <dbReference type="PROSITE" id="PS51733"/>
    </source>
</evidence>
<dbReference type="PANTHER" id="PTHR12835">
    <property type="entry name" value="BIOTIN PROTEIN LIGASE"/>
    <property type="match status" value="1"/>
</dbReference>
<accession>A0A6J5Z093</accession>
<dbReference type="EMBL" id="CAESAN010000001">
    <property type="protein sequence ID" value="CAB4333759.1"/>
    <property type="molecule type" value="Genomic_DNA"/>
</dbReference>
<dbReference type="GO" id="GO:0004077">
    <property type="term" value="F:biotin--[biotin carboxyl-carrier protein] ligase activity"/>
    <property type="evidence" value="ECO:0007669"/>
    <property type="project" value="InterPro"/>
</dbReference>
<dbReference type="AlphaFoldDB" id="A0A6J5Z093"/>
<gene>
    <name evidence="4" type="ORF">UFOPK3547_00021</name>
</gene>
<organism evidence="4">
    <name type="scientific">freshwater metagenome</name>
    <dbReference type="NCBI Taxonomy" id="449393"/>
    <lineage>
        <taxon>unclassified sequences</taxon>
        <taxon>metagenomes</taxon>
        <taxon>ecological metagenomes</taxon>
    </lineage>
</organism>
<feature type="compositionally biased region" description="Acidic residues" evidence="2">
    <location>
        <begin position="218"/>
        <end position="227"/>
    </location>
</feature>
<dbReference type="NCBIfam" id="TIGR00121">
    <property type="entry name" value="birA_ligase"/>
    <property type="match status" value="1"/>
</dbReference>
<feature type="domain" description="BPL/LPL catalytic" evidence="3">
    <location>
        <begin position="1"/>
        <end position="173"/>
    </location>
</feature>
<evidence type="ECO:0000256" key="2">
    <source>
        <dbReference type="SAM" id="MobiDB-lite"/>
    </source>
</evidence>
<evidence type="ECO:0000313" key="4">
    <source>
        <dbReference type="EMBL" id="CAB4333759.1"/>
    </source>
</evidence>